<keyword evidence="3" id="KW-0520">NAD</keyword>
<organism evidence="9">
    <name type="scientific">Rhodothermus marinus</name>
    <name type="common">Rhodothermus obamensis</name>
    <dbReference type="NCBI Taxonomy" id="29549"/>
    <lineage>
        <taxon>Bacteria</taxon>
        <taxon>Pseudomonadati</taxon>
        <taxon>Rhodothermota</taxon>
        <taxon>Rhodothermia</taxon>
        <taxon>Rhodothermales</taxon>
        <taxon>Rhodothermaceae</taxon>
        <taxon>Rhodothermus</taxon>
    </lineage>
</organism>
<keyword evidence="2 4" id="KW-0560">Oxidoreductase</keyword>
<evidence type="ECO:0000256" key="5">
    <source>
        <dbReference type="PIRSR" id="PIRSR036492-1"/>
    </source>
</evidence>
<comment type="caution">
    <text evidence="9">The sequence shown here is derived from an EMBL/GenBank/DDBJ whole genome shotgun (WGS) entry which is preliminary data.</text>
</comment>
<dbReference type="GO" id="GO:0006081">
    <property type="term" value="P:aldehyde metabolic process"/>
    <property type="evidence" value="ECO:0007669"/>
    <property type="project" value="InterPro"/>
</dbReference>
<dbReference type="InterPro" id="IPR012394">
    <property type="entry name" value="Aldehyde_DH_NAD(P)"/>
</dbReference>
<dbReference type="Pfam" id="PF00171">
    <property type="entry name" value="Aldedh"/>
    <property type="match status" value="1"/>
</dbReference>
<evidence type="ECO:0000259" key="8">
    <source>
        <dbReference type="Pfam" id="PF00171"/>
    </source>
</evidence>
<dbReference type="FunFam" id="3.40.605.10:FF:000004">
    <property type="entry name" value="Aldehyde dehydrogenase"/>
    <property type="match status" value="1"/>
</dbReference>
<feature type="domain" description="Aldehyde dehydrogenase" evidence="8">
    <location>
        <begin position="25"/>
        <end position="448"/>
    </location>
</feature>
<gene>
    <name evidence="9" type="ORF">ENO59_05345</name>
</gene>
<dbReference type="PIRSF" id="PIRSF036492">
    <property type="entry name" value="ALDH"/>
    <property type="match status" value="1"/>
</dbReference>
<proteinExistence type="inferred from homology"/>
<evidence type="ECO:0000256" key="1">
    <source>
        <dbReference type="ARBA" id="ARBA00009986"/>
    </source>
</evidence>
<dbReference type="Gene3D" id="3.40.605.10">
    <property type="entry name" value="Aldehyde Dehydrogenase, Chain A, domain 1"/>
    <property type="match status" value="1"/>
</dbReference>
<dbReference type="PROSITE" id="PS00070">
    <property type="entry name" value="ALDEHYDE_DEHYDR_CYS"/>
    <property type="match status" value="1"/>
</dbReference>
<dbReference type="InterPro" id="IPR029510">
    <property type="entry name" value="Ald_DH_CS_GLU"/>
</dbReference>
<dbReference type="PANTHER" id="PTHR43570:SF20">
    <property type="entry name" value="ALDEHYDE DEHYDROGENASE ALDX-RELATED"/>
    <property type="match status" value="1"/>
</dbReference>
<dbReference type="Gene3D" id="3.40.309.10">
    <property type="entry name" value="Aldehyde Dehydrogenase, Chain A, domain 2"/>
    <property type="match status" value="1"/>
</dbReference>
<evidence type="ECO:0000256" key="2">
    <source>
        <dbReference type="ARBA" id="ARBA00023002"/>
    </source>
</evidence>
<dbReference type="PROSITE" id="PS00687">
    <property type="entry name" value="ALDEHYDE_DEHYDR_GLU"/>
    <property type="match status" value="1"/>
</dbReference>
<reference evidence="9" key="1">
    <citation type="journal article" date="2020" name="mSystems">
        <title>Genome- and Community-Level Interaction Insights into Carbon Utilization and Element Cycling Functions of Hydrothermarchaeota in Hydrothermal Sediment.</title>
        <authorList>
            <person name="Zhou Z."/>
            <person name="Liu Y."/>
            <person name="Xu W."/>
            <person name="Pan J."/>
            <person name="Luo Z.H."/>
            <person name="Li M."/>
        </authorList>
    </citation>
    <scope>NUCLEOTIDE SEQUENCE [LARGE SCALE GENOMIC DNA]</scope>
    <source>
        <strain evidence="9">SpSt-143</strain>
    </source>
</reference>
<feature type="active site" evidence="5 6">
    <location>
        <position position="224"/>
    </location>
</feature>
<dbReference type="GO" id="GO:0005737">
    <property type="term" value="C:cytoplasm"/>
    <property type="evidence" value="ECO:0007669"/>
    <property type="project" value="TreeGrafter"/>
</dbReference>
<comment type="similarity">
    <text evidence="1 4 7">Belongs to the aldehyde dehydrogenase family.</text>
</comment>
<sequence length="482" mass="54001">MAPHPAATPCTPELAREIALLFERQRQHQAYVRTRTVRARRRQLIRLREAVLDHRETIRAALWADFRKPALEVDLTEIAPVVTEAGYVARHLAAWMRPKRVGTAPTHIGTRAEIRYEPKGVVLILSPWNYPFTLTLAPLVTAVAAGNCVMIKPSELAPNSARVIRRIVEEVFEPEEVAVFEGDHTVAETLLTLPFDHIFFTGSPRVGRLVMEAAARHLASVTLELGGKSPAVVDETADVAQAAAKIAWGKFTNAGQTCIAPDYILVHRQLHDALVEALREQLETFYGPDAEAWAQSESYARIVNDHHFARLRLLYEDALAKGAREAIGGPWRAAERFIPPTVLTHVPDEAAIMQEEIFGPLLPIQIFDDLDEALQAINRRPKPLALYVFAQEARRVEYVLTHTSAGGGCVNDTLLHFNHPDLPFGGIGPSGLGKAYRYHGFLAFSNARPVVYRRFEVPLLRQLYPPYSERARRLIDRLLPFF</sequence>
<feature type="active site" evidence="5">
    <location>
        <position position="258"/>
    </location>
</feature>
<evidence type="ECO:0000256" key="3">
    <source>
        <dbReference type="ARBA" id="ARBA00023027"/>
    </source>
</evidence>
<evidence type="ECO:0000256" key="4">
    <source>
        <dbReference type="PIRNR" id="PIRNR036492"/>
    </source>
</evidence>
<evidence type="ECO:0000256" key="6">
    <source>
        <dbReference type="PROSITE-ProRule" id="PRU10007"/>
    </source>
</evidence>
<dbReference type="PANTHER" id="PTHR43570">
    <property type="entry name" value="ALDEHYDE DEHYDROGENASE"/>
    <property type="match status" value="1"/>
</dbReference>
<evidence type="ECO:0000256" key="7">
    <source>
        <dbReference type="RuleBase" id="RU003345"/>
    </source>
</evidence>
<dbReference type="InterPro" id="IPR016163">
    <property type="entry name" value="Ald_DH_C"/>
</dbReference>
<dbReference type="GO" id="GO:0004029">
    <property type="term" value="F:aldehyde dehydrogenase (NAD+) activity"/>
    <property type="evidence" value="ECO:0007669"/>
    <property type="project" value="TreeGrafter"/>
</dbReference>
<dbReference type="InterPro" id="IPR016162">
    <property type="entry name" value="Ald_DH_N"/>
</dbReference>
<dbReference type="InterPro" id="IPR016160">
    <property type="entry name" value="Ald_DH_CS_CYS"/>
</dbReference>
<protein>
    <recommendedName>
        <fullName evidence="4">Aldehyde dehydrogenase</fullName>
    </recommendedName>
</protein>
<name>A0A7V2B0B1_RHOMR</name>
<dbReference type="FunFam" id="3.40.309.10:FF:000003">
    <property type="entry name" value="Aldehyde dehydrogenase"/>
    <property type="match status" value="1"/>
</dbReference>
<dbReference type="InterPro" id="IPR016161">
    <property type="entry name" value="Ald_DH/histidinol_DH"/>
</dbReference>
<accession>A0A7V2B0B1</accession>
<dbReference type="AlphaFoldDB" id="A0A7V2B0B1"/>
<dbReference type="EMBL" id="DSGB01000004">
    <property type="protein sequence ID" value="HER95926.1"/>
    <property type="molecule type" value="Genomic_DNA"/>
</dbReference>
<dbReference type="SUPFAM" id="SSF53720">
    <property type="entry name" value="ALDH-like"/>
    <property type="match status" value="1"/>
</dbReference>
<dbReference type="InterPro" id="IPR015590">
    <property type="entry name" value="Aldehyde_DH_dom"/>
</dbReference>
<evidence type="ECO:0000313" key="9">
    <source>
        <dbReference type="EMBL" id="HER95926.1"/>
    </source>
</evidence>